<dbReference type="PANTHER" id="PTHR44068">
    <property type="entry name" value="ZGC:194242"/>
    <property type="match status" value="1"/>
</dbReference>
<dbReference type="InterPro" id="IPR013705">
    <property type="entry name" value="Sterol_MeTrfase_C"/>
</dbReference>
<dbReference type="Pfam" id="PF13489">
    <property type="entry name" value="Methyltransf_23"/>
    <property type="match status" value="1"/>
</dbReference>
<protein>
    <submittedName>
        <fullName evidence="4">Sterol 24-C-methyltransferase</fullName>
    </submittedName>
</protein>
<sequence length="263" mass="29337">MSSQSVDFHFARLHRGDKFEMALSRHKHYLFGKLGLKPGMRVLEVGCRSGKAALELFRFAGVNVVGIDNDLVKAWNLEQLSAYFSTASFDAVFSIEALRDLPSLESTFGQLHSLLRPGGKLAVYEWCWTEALDPLNYDHQRLVEALQTAAVIGHRQVLQRSLKAATHALELAHFQAEECVDRSLTSSTSNIIEWYAPLETALGNSQVKWASAEQPSRLFGGITKEAATALVYAGRYGLFTPMAMLVGKRSNLISYTMIQNRIR</sequence>
<keyword evidence="5" id="KW-1185">Reference proteome</keyword>
<keyword evidence="1" id="KW-0808">Transferase</keyword>
<dbReference type="SUPFAM" id="SSF53335">
    <property type="entry name" value="S-adenosyl-L-methionine-dependent methyltransferases"/>
    <property type="match status" value="1"/>
</dbReference>
<evidence type="ECO:0000256" key="2">
    <source>
        <dbReference type="ARBA" id="ARBA00038188"/>
    </source>
</evidence>
<dbReference type="GO" id="GO:0003838">
    <property type="term" value="F:sterol 24-C-methyltransferase activity"/>
    <property type="evidence" value="ECO:0007669"/>
    <property type="project" value="TreeGrafter"/>
</dbReference>
<name>A0A9P6JJJ1_9AGAR</name>
<dbReference type="InterPro" id="IPR050447">
    <property type="entry name" value="Erg6_SMT_methyltransf"/>
</dbReference>
<evidence type="ECO:0000259" key="3">
    <source>
        <dbReference type="Pfam" id="PF08498"/>
    </source>
</evidence>
<dbReference type="PANTHER" id="PTHR44068:SF1">
    <property type="entry name" value="HYPOTHETICAL LOC100005854"/>
    <property type="match status" value="1"/>
</dbReference>
<organism evidence="4 5">
    <name type="scientific">Crepidotus variabilis</name>
    <dbReference type="NCBI Taxonomy" id="179855"/>
    <lineage>
        <taxon>Eukaryota</taxon>
        <taxon>Fungi</taxon>
        <taxon>Dikarya</taxon>
        <taxon>Basidiomycota</taxon>
        <taxon>Agaricomycotina</taxon>
        <taxon>Agaricomycetes</taxon>
        <taxon>Agaricomycetidae</taxon>
        <taxon>Agaricales</taxon>
        <taxon>Agaricineae</taxon>
        <taxon>Crepidotaceae</taxon>
        <taxon>Crepidotus</taxon>
    </lineage>
</organism>
<evidence type="ECO:0000256" key="1">
    <source>
        <dbReference type="ARBA" id="ARBA00022679"/>
    </source>
</evidence>
<gene>
    <name evidence="4" type="ORF">CPB83DRAFT_871822</name>
</gene>
<dbReference type="Pfam" id="PF08498">
    <property type="entry name" value="Sterol_MT_C"/>
    <property type="match status" value="1"/>
</dbReference>
<reference evidence="4" key="1">
    <citation type="submission" date="2020-11" db="EMBL/GenBank/DDBJ databases">
        <authorList>
            <consortium name="DOE Joint Genome Institute"/>
            <person name="Ahrendt S."/>
            <person name="Riley R."/>
            <person name="Andreopoulos W."/>
            <person name="Labutti K."/>
            <person name="Pangilinan J."/>
            <person name="Ruiz-Duenas F.J."/>
            <person name="Barrasa J.M."/>
            <person name="Sanchez-Garcia M."/>
            <person name="Camarero S."/>
            <person name="Miyauchi S."/>
            <person name="Serrano A."/>
            <person name="Linde D."/>
            <person name="Babiker R."/>
            <person name="Drula E."/>
            <person name="Ayuso-Fernandez I."/>
            <person name="Pacheco R."/>
            <person name="Padilla G."/>
            <person name="Ferreira P."/>
            <person name="Barriuso J."/>
            <person name="Kellner H."/>
            <person name="Castanera R."/>
            <person name="Alfaro M."/>
            <person name="Ramirez L."/>
            <person name="Pisabarro A.G."/>
            <person name="Kuo A."/>
            <person name="Tritt A."/>
            <person name="Lipzen A."/>
            <person name="He G."/>
            <person name="Yan M."/>
            <person name="Ng V."/>
            <person name="Cullen D."/>
            <person name="Martin F."/>
            <person name="Rosso M.-N."/>
            <person name="Henrissat B."/>
            <person name="Hibbett D."/>
            <person name="Martinez A.T."/>
            <person name="Grigoriev I.V."/>
        </authorList>
    </citation>
    <scope>NUCLEOTIDE SEQUENCE</scope>
    <source>
        <strain evidence="4">CBS 506.95</strain>
    </source>
</reference>
<proteinExistence type="inferred from homology"/>
<comment type="caution">
    <text evidence="4">The sequence shown here is derived from an EMBL/GenBank/DDBJ whole genome shotgun (WGS) entry which is preliminary data.</text>
</comment>
<dbReference type="InterPro" id="IPR029063">
    <property type="entry name" value="SAM-dependent_MTases_sf"/>
</dbReference>
<dbReference type="EMBL" id="MU157930">
    <property type="protein sequence ID" value="KAF9522904.1"/>
    <property type="molecule type" value="Genomic_DNA"/>
</dbReference>
<feature type="domain" description="Sterol methyltransferase C-terminal" evidence="3">
    <location>
        <begin position="224"/>
        <end position="248"/>
    </location>
</feature>
<dbReference type="GO" id="GO:0005783">
    <property type="term" value="C:endoplasmic reticulum"/>
    <property type="evidence" value="ECO:0007669"/>
    <property type="project" value="TreeGrafter"/>
</dbReference>
<dbReference type="Gene3D" id="3.40.50.150">
    <property type="entry name" value="Vaccinia Virus protein VP39"/>
    <property type="match status" value="1"/>
</dbReference>
<accession>A0A9P6JJJ1</accession>
<dbReference type="OrthoDB" id="4310724at2759"/>
<evidence type="ECO:0000313" key="4">
    <source>
        <dbReference type="EMBL" id="KAF9522904.1"/>
    </source>
</evidence>
<evidence type="ECO:0000313" key="5">
    <source>
        <dbReference type="Proteomes" id="UP000807306"/>
    </source>
</evidence>
<dbReference type="GO" id="GO:0016126">
    <property type="term" value="P:sterol biosynthetic process"/>
    <property type="evidence" value="ECO:0007669"/>
    <property type="project" value="TreeGrafter"/>
</dbReference>
<dbReference type="Proteomes" id="UP000807306">
    <property type="component" value="Unassembled WGS sequence"/>
</dbReference>
<comment type="similarity">
    <text evidence="2">Belongs to the class I-like SAM-binding methyltransferase superfamily. Erg6/SMT family.</text>
</comment>
<dbReference type="CDD" id="cd02440">
    <property type="entry name" value="AdoMet_MTases"/>
    <property type="match status" value="1"/>
</dbReference>
<dbReference type="AlphaFoldDB" id="A0A9P6JJJ1"/>